<reference evidence="3" key="1">
    <citation type="journal article" date="2019" name="Int. J. Syst. Evol. Microbiol.">
        <title>The Global Catalogue of Microorganisms (GCM) 10K type strain sequencing project: providing services to taxonomists for standard genome sequencing and annotation.</title>
        <authorList>
            <consortium name="The Broad Institute Genomics Platform"/>
            <consortium name="The Broad Institute Genome Sequencing Center for Infectious Disease"/>
            <person name="Wu L."/>
            <person name="Ma J."/>
        </authorList>
    </citation>
    <scope>NUCLEOTIDE SEQUENCE [LARGE SCALE GENOMIC DNA]</scope>
    <source>
        <strain evidence="3">KCTC 12907</strain>
    </source>
</reference>
<keyword evidence="3" id="KW-1185">Reference proteome</keyword>
<dbReference type="PANTHER" id="PTHR43760:SF1">
    <property type="entry name" value="ENDORIBONUCLEASE L-PSP_CHORISMATE MUTASE-LIKE DOMAIN-CONTAINING PROTEIN"/>
    <property type="match status" value="1"/>
</dbReference>
<dbReference type="Gene3D" id="3.30.1330.40">
    <property type="entry name" value="RutC-like"/>
    <property type="match status" value="1"/>
</dbReference>
<evidence type="ECO:0000313" key="3">
    <source>
        <dbReference type="Proteomes" id="UP001596378"/>
    </source>
</evidence>
<comment type="caution">
    <text evidence="2">The sequence shown here is derived from an EMBL/GenBank/DDBJ whole genome shotgun (WGS) entry which is preliminary data.</text>
</comment>
<dbReference type="Proteomes" id="UP001596378">
    <property type="component" value="Unassembled WGS sequence"/>
</dbReference>
<dbReference type="EMBL" id="JBHTAI010000035">
    <property type="protein sequence ID" value="MFC7153457.1"/>
    <property type="molecule type" value="Genomic_DNA"/>
</dbReference>
<dbReference type="InterPro" id="IPR013813">
    <property type="entry name" value="Endoribo_LPSP/chorism_mut-like"/>
</dbReference>
<dbReference type="InterPro" id="IPR035959">
    <property type="entry name" value="RutC-like_sf"/>
</dbReference>
<protein>
    <submittedName>
        <fullName evidence="2">RidA family protein</fullName>
    </submittedName>
</protein>
<dbReference type="SUPFAM" id="SSF55298">
    <property type="entry name" value="YjgF-like"/>
    <property type="match status" value="1"/>
</dbReference>
<dbReference type="RefSeq" id="WP_378051973.1">
    <property type="nucleotide sequence ID" value="NZ_JBHMDN010000040.1"/>
</dbReference>
<accession>A0ABW2FJY8</accession>
<proteinExistence type="predicted"/>
<name>A0ABW2FJY8_9BACL</name>
<evidence type="ECO:0000259" key="1">
    <source>
        <dbReference type="Pfam" id="PF14588"/>
    </source>
</evidence>
<dbReference type="PANTHER" id="PTHR43760">
    <property type="entry name" value="ENDORIBONUCLEASE-RELATED"/>
    <property type="match status" value="1"/>
</dbReference>
<evidence type="ECO:0000313" key="2">
    <source>
        <dbReference type="EMBL" id="MFC7153457.1"/>
    </source>
</evidence>
<dbReference type="Pfam" id="PF14588">
    <property type="entry name" value="YjgF_endoribonc"/>
    <property type="match status" value="1"/>
</dbReference>
<dbReference type="CDD" id="cd02199">
    <property type="entry name" value="YjgF_YER057c_UK114_like_1"/>
    <property type="match status" value="1"/>
</dbReference>
<gene>
    <name evidence="2" type="ORF">ACFQMJ_33445</name>
</gene>
<sequence length="157" mass="16801">MTAGRIERRLDELGIRLGAVPPAVATYVPAKTVGSLVYTSGNDCRVDGVLMLAGKVGSDLTVEQGYAAARQVAINLLAVLKEHLGELDRIKQVVKMLAFVNSADGFTRQPFVINGASDLLVEVFGEKGRHARSALAANELPFDTPVEIELIVEVEEA</sequence>
<feature type="domain" description="Endoribonuclease L-PSP/chorismate mutase-like" evidence="1">
    <location>
        <begin position="7"/>
        <end position="147"/>
    </location>
</feature>
<organism evidence="2 3">
    <name type="scientific">Cohnella cellulosilytica</name>
    <dbReference type="NCBI Taxonomy" id="986710"/>
    <lineage>
        <taxon>Bacteria</taxon>
        <taxon>Bacillati</taxon>
        <taxon>Bacillota</taxon>
        <taxon>Bacilli</taxon>
        <taxon>Bacillales</taxon>
        <taxon>Paenibacillaceae</taxon>
        <taxon>Cohnella</taxon>
    </lineage>
</organism>